<reference evidence="2" key="1">
    <citation type="submission" date="2025-08" db="UniProtKB">
        <authorList>
            <consortium name="RefSeq"/>
        </authorList>
    </citation>
    <scope>IDENTIFICATION</scope>
    <source>
        <strain evidence="2">Tuebingen</strain>
        <tissue evidence="2">Fibroblasts and whole tissue</tissue>
    </source>
</reference>
<evidence type="ECO:0000313" key="2">
    <source>
        <dbReference type="RefSeq" id="XP_005168429.2"/>
    </source>
</evidence>
<dbReference type="ZFIN" id="ZDB-GENE-060810-149">
    <property type="gene designation" value="si:dkeyp-118a3.2"/>
</dbReference>
<sequence length="534" mass="58153">MGLCSHNGLLVMLLFHLCHAQDDALSSPDPDRAPPNLGDVIDAVKAAFEQAVQISTTGAVREALEEVVEELTPQKTPSDQSTVEETIADRTETAEEPAELLPEEESDAHILETNGQTHEEESQDTEPSEVIQGLIDQQDPSISEPVMKPEEIALEAKDSVQEPAESVLHDPEIIEEGEPATEETKSDDLTVQIYPDMQEENKSGATEMNNGGKEVEEDAFIKEEAQLSEIDERAAKEEIKELEVTVDGEGPQEEEESVEMQEVNTESEPSEEKRQAVTAQMGTDGGVVDMDEVEQEEEKQETLKEGVIEVEAKREEVKEGSEARLQKVSKEEVVPSTDRTAPEVVVDTRGPIKLQEPVITKSEATGGKAHEASDVNEIIISSDPSMDNQGEPALMNIVEELLPTPILKLRAGESDGALVEERDDSTQTKAIGQEAWKIGAIAAAFCLILQTAVTVVYIIKCRRKTNSVAQKNSCAGRNACDANNTDTTIPIDEQSAVDDLPEYSQVQQEDVAMTTIPLDSSEKSSSSDPRTSVV</sequence>
<organism evidence="1 2">
    <name type="scientific">Danio rerio</name>
    <name type="common">Zebrafish</name>
    <name type="synonym">Brachydanio rerio</name>
    <dbReference type="NCBI Taxonomy" id="7955"/>
    <lineage>
        <taxon>Eukaryota</taxon>
        <taxon>Metazoa</taxon>
        <taxon>Chordata</taxon>
        <taxon>Craniata</taxon>
        <taxon>Vertebrata</taxon>
        <taxon>Euteleostomi</taxon>
        <taxon>Actinopterygii</taxon>
        <taxon>Neopterygii</taxon>
        <taxon>Teleostei</taxon>
        <taxon>Ostariophysi</taxon>
        <taxon>Cypriniformes</taxon>
        <taxon>Danionidae</taxon>
        <taxon>Danioninae</taxon>
        <taxon>Danio</taxon>
    </lineage>
</organism>
<evidence type="ECO:0000313" key="3">
    <source>
        <dbReference type="ZFIN" id="ZDB-GENE-060810-149"/>
    </source>
</evidence>
<accession>A0ACD6B7L3</accession>
<dbReference type="Bgee" id="ENSDARG00000086957">
    <property type="expression patterns" value="Expressed in cranium and 4 other cell types or tissues"/>
</dbReference>
<keyword evidence="1" id="KW-1185">Reference proteome</keyword>
<dbReference type="GeneTree" id="ENSGT01060000253539"/>
<gene>
    <name evidence="2 3" type="primary">si:dkeyp-118a3.2</name>
</gene>
<dbReference type="AGR" id="ZFIN:ZDB-GENE-060810-149"/>
<dbReference type="KEGG" id="dre:562777"/>
<dbReference type="RefSeq" id="XP_005168429.2">
    <property type="nucleotide sequence ID" value="XM_005168372.6"/>
</dbReference>
<dbReference type="OMA" id="HEASDVN"/>
<evidence type="ECO:0000313" key="1">
    <source>
        <dbReference type="Proteomes" id="UP000000437"/>
    </source>
</evidence>
<protein>
    <submittedName>
        <fullName evidence="2">Uncharacterized protein si:dkeyp-118a3.2 isoform X1</fullName>
    </submittedName>
</protein>
<dbReference type="OrthoDB" id="9937655at2759"/>
<dbReference type="Proteomes" id="UP000000437">
    <property type="component" value="Chromosome 1"/>
</dbReference>
<proteinExistence type="predicted"/>
<name>A0ACD6B7L3_DANRE</name>